<dbReference type="InterPro" id="IPR015897">
    <property type="entry name" value="CHK_kinase-like"/>
</dbReference>
<feature type="domain" description="CHK kinase-like" evidence="1">
    <location>
        <begin position="2146"/>
        <end position="2340"/>
    </location>
</feature>
<dbReference type="PANTHER" id="PTHR11012:SF6">
    <property type="entry name" value="CHK DOMAIN OV1-RELATED"/>
    <property type="match status" value="1"/>
</dbReference>
<feature type="domain" description="CHK kinase-like" evidence="1">
    <location>
        <begin position="1369"/>
        <end position="1559"/>
    </location>
</feature>
<evidence type="ECO:0000313" key="2">
    <source>
        <dbReference type="EMBL" id="KNC29958.1"/>
    </source>
</evidence>
<dbReference type="Gene3D" id="3.90.1200.10">
    <property type="match status" value="6"/>
</dbReference>
<dbReference type="OMA" id="DYKKCSF"/>
<dbReference type="SMART" id="SM00587">
    <property type="entry name" value="CHK"/>
    <property type="match status" value="8"/>
</dbReference>
<keyword evidence="3" id="KW-1185">Reference proteome</keyword>
<dbReference type="Proteomes" id="UP000037069">
    <property type="component" value="Unassembled WGS sequence"/>
</dbReference>
<proteinExistence type="predicted"/>
<reference evidence="2 3" key="1">
    <citation type="journal article" date="2015" name="Nat. Commun.">
        <title>Lucilia cuprina genome unlocks parasitic fly biology to underpin future interventions.</title>
        <authorList>
            <person name="Anstead C.A."/>
            <person name="Korhonen P.K."/>
            <person name="Young N.D."/>
            <person name="Hall R.S."/>
            <person name="Jex A.R."/>
            <person name="Murali S.C."/>
            <person name="Hughes D.S."/>
            <person name="Lee S.F."/>
            <person name="Perry T."/>
            <person name="Stroehlein A.J."/>
            <person name="Ansell B.R."/>
            <person name="Breugelmans B."/>
            <person name="Hofmann A."/>
            <person name="Qu J."/>
            <person name="Dugan S."/>
            <person name="Lee S.L."/>
            <person name="Chao H."/>
            <person name="Dinh H."/>
            <person name="Han Y."/>
            <person name="Doddapaneni H.V."/>
            <person name="Worley K.C."/>
            <person name="Muzny D.M."/>
            <person name="Ioannidis P."/>
            <person name="Waterhouse R.M."/>
            <person name="Zdobnov E.M."/>
            <person name="James P.J."/>
            <person name="Bagnall N.H."/>
            <person name="Kotze A.C."/>
            <person name="Gibbs R.A."/>
            <person name="Richards S."/>
            <person name="Batterham P."/>
            <person name="Gasser R.B."/>
        </authorList>
    </citation>
    <scope>NUCLEOTIDE SEQUENCE [LARGE SCALE GENOMIC DNA]</scope>
    <source>
        <strain evidence="2 3">LS</strain>
        <tissue evidence="2">Full body</tissue>
    </source>
</reference>
<feature type="domain" description="CHK kinase-like" evidence="1">
    <location>
        <begin position="169"/>
        <end position="300"/>
    </location>
</feature>
<dbReference type="EMBL" id="JRES01000608">
    <property type="protein sequence ID" value="KNC29958.1"/>
    <property type="molecule type" value="Genomic_DNA"/>
</dbReference>
<gene>
    <name evidence="2" type="ORF">FF38_08530</name>
</gene>
<dbReference type="InterPro" id="IPR011009">
    <property type="entry name" value="Kinase-like_dom_sf"/>
</dbReference>
<comment type="caution">
    <text evidence="2">The sequence shown here is derived from an EMBL/GenBank/DDBJ whole genome shotgun (WGS) entry which is preliminary data.</text>
</comment>
<organism evidence="2 3">
    <name type="scientific">Lucilia cuprina</name>
    <name type="common">Green bottle fly</name>
    <name type="synonym">Australian sheep blowfly</name>
    <dbReference type="NCBI Taxonomy" id="7375"/>
    <lineage>
        <taxon>Eukaryota</taxon>
        <taxon>Metazoa</taxon>
        <taxon>Ecdysozoa</taxon>
        <taxon>Arthropoda</taxon>
        <taxon>Hexapoda</taxon>
        <taxon>Insecta</taxon>
        <taxon>Pterygota</taxon>
        <taxon>Neoptera</taxon>
        <taxon>Endopterygota</taxon>
        <taxon>Diptera</taxon>
        <taxon>Brachycera</taxon>
        <taxon>Muscomorpha</taxon>
        <taxon>Oestroidea</taxon>
        <taxon>Calliphoridae</taxon>
        <taxon>Luciliinae</taxon>
        <taxon>Lucilia</taxon>
    </lineage>
</organism>
<evidence type="ECO:0000259" key="1">
    <source>
        <dbReference type="SMART" id="SM00587"/>
    </source>
</evidence>
<feature type="domain" description="CHK kinase-like" evidence="1">
    <location>
        <begin position="470"/>
        <end position="662"/>
    </location>
</feature>
<dbReference type="OrthoDB" id="191037at2759"/>
<feature type="domain" description="CHK kinase-like" evidence="1">
    <location>
        <begin position="2952"/>
        <end position="3146"/>
    </location>
</feature>
<dbReference type="SUPFAM" id="SSF56112">
    <property type="entry name" value="Protein kinase-like (PK-like)"/>
    <property type="match status" value="7"/>
</dbReference>
<evidence type="ECO:0000313" key="3">
    <source>
        <dbReference type="Proteomes" id="UP000037069"/>
    </source>
</evidence>
<feature type="domain" description="CHK kinase-like" evidence="1">
    <location>
        <begin position="2543"/>
        <end position="2738"/>
    </location>
</feature>
<dbReference type="Pfam" id="PF02958">
    <property type="entry name" value="EcKL"/>
    <property type="match status" value="8"/>
</dbReference>
<feature type="domain" description="CHK kinase-like" evidence="1">
    <location>
        <begin position="1776"/>
        <end position="1969"/>
    </location>
</feature>
<feature type="domain" description="CHK kinase-like" evidence="1">
    <location>
        <begin position="930"/>
        <end position="1122"/>
    </location>
</feature>
<sequence>MLYVIYKYICFVFLKNCESVKNNMDINKRSNGKNSTMTGETNGNHVTIPKWIEAKLFEKLLEENIENYKSIKEFTVKPGIAAGENYATILLKVEIELKDLTTKCVSFMLKVNHDNEQLREMMKGHDVFDIEKCMYDELVPAFEKLYADVGININFGAKSFSLPTKEEYILLENLCVRGFKNAKRLEGLDMKHTKCVLKKLAQWHAASAKLVEVNGSFEEKFLQGYFHEEGKDQMKTIFEGMGQIFISCAKNYNNYNEYAYELHGMMFKYGVWGYTTLTGVMGAVLLDPTNTANLENFVGDSDAGLAFKKLMFSNDRYRRHAEAMLPWLKNRENYTMADERNCANEAIPKWIEAQLFEKLLEDNVENYKSINKFIVKPGIGAGENYATVMLKVEIEVQLKDLSTKSLCFMLKVNHEKDQLRELLKGHDVFDAEKSMYDEIIPAFEKLYADVGVEVKFGPKSYDLATKEEYILLENLCVRGFKNANRLEGLDMEHTKCVLKKLAQWHAASAVFVTVKGQFEEKYIKCYFHEEGKESLRTVFEGMGKVFKSCAKNYSNYEEYAADIEALDNKLVDELYKTAIPDPNEFNVLNHGDCWSNNVMFQYDAFGNIKETYLIDLQMPKYGTPAQDLYYFLISSTKYEIKIKQFDYFIKFYHDNLVENLKLLKYNKKIPLLKDIHIMLFKYGIWGYSTATGVMSAVLLEPTNTASLENFVGDSDASLTFKKLIYSNDRYRKHMEALLPWLKYRGAICYPACCYEKSKDIIKPILRYLSKVSYELTAKEAVSGLSSQGIHRGDDIRFSIFVTSKTDLHVSLSPSILFLLLSTSICPAYFGYKVPFKPGAAVGENYATVMLKVEIEVELKDLSTKSLSFMLKVNHDNEQIREMMKGHDIFDIEKCMYDDIVPAFEKLYADVGVKVNFGAKSYNLPTKQQYILLENLCPRGFKNANRLEGLDVEHTKCVLKKLAQWHAASAVLVEKRGPYEKKYLEGYFQEETKELMRSMFEGMGHIFIDCAKNYSNYNEYAEDLNASNSEMIDEFYKVAKHNPKEFNVLNHGDCWSNNVMFQYDAFGRIKETYLIDFQMAKYGSPAQDLFYFLLSSTQYEIKINKFDYFIKYYHDNLVENLKLLKYSQRIPSLTELHSMLYKYGIWGYSTVTGVMGAVLLDPTDNANLENFLGDSDAGSEFKKLMYSNDRYRKHAEALLPWLRNRGAIKLVYDYHSTRISESAISAKSSNNMEPQQNGIAADKELPQWLDNVTLEKAIRQQIGDYKNILEIKTENSSKEGENYSSLMMRIKADVEMEDGSKKTASFILKTQHSNEMMARILNMLRLFPKEEEIYHKILPKFEQLYKEAGKSVQFAPNSYTFDRDIGVDYVLLEDLHVKKFKNANRLEGLDMDHVKEVLIKMAEFHAASACYVEHYGMFGEDFTVGIFSEKNKELLKEFNASAAFLSQLKKWKNCQQYYEKLADSDEFLVDRLLEDQKVNPREFNVLNHGDCWSNNIMFQYDAFGKIKNTLFVDFQVGKYGSPANDLYYFILSSAKKDIKLTQFDYMIRFYYEHLVENLKLLQYHRPLPKLKNIHIALMKNGLAAYMVVSKVLPVVILEKTDQANLENYIHDESKMKTAMFSNHKYVQAMSEILPWLDNRGKIVNPNEYLDIPKWINEDYFLPILEKDVNDFKCITKFTPIAATAPGENYTSIMVRVIIDVELKDGSSQEVSYILKTVLDASNSGAAFVTAMNLFPKEKQMYANYIPKFEGLYKNIGMEIKLGPKCIHFDETPEKITLVMEDLKRKDFGNIDRLKGFDMNHMKIVLHKLAEFHAASAVYEELNGPYESIYNASFFTEANRPMFAALYEPRSELFKKALLEWGLEDVERYIDRTPTLDEYFDENVFLNTPKSDEFNVLNHGDCWSNNIMFTHDEDGNVKESLFVDFQICKWGSPVQDLWYVISTSVSLDIKIKEFDHFIQIYHTRLMECLKMLKYSKAFPSLKELHINMLKYGYWEHITFTILQVLSKMANKMQILNPNENIAIPTWISVDYFKNILNKDEPECVIVKNFTTTAAIPPGENFTSVMLRIHMDLEMKDGTYKRKTYVLKTMLDDDKGGADINKLALFPKEMEMYHKYLPAFEKLYAAIGWHIHFSPKCLFTEKKYGRINFVFEDLSEKNFRNLDRLQGCDMQHMKKILRRLAEFHAASAVYEEQNGDYPKDFQMGFVDPELGAESKKNIFNTKVGAYKKAMLQWGLEDVDKYLQNFPNFDQYWKCCLSTLQQKTNKFNVLNHGDFWSSNIMFTYLPSGLLNDLIFLDFQLCKWGSPAEDLLFFITISSAKDIRIKKFDHFITIYYERLVECLKALSFKKPLPKLRDLQKDLYDQKNSFYGKKQHPTHSLMVGRISFTPCIFSYHEHLKSTSQLTGIMPDNSSKFNPNLHLDIPKWINEKYFENILKNDVENFNKILKFSIIPATPPGENYTSIMLRIKMDIEMDDGFTQQKSYIMKTMLDNDKGGTFINTLNLFPKEKLMYETILPQLESLYEECGSKVKFAPKCHWIEDKSGRITLVLEDLLTKKFRNINRLKGFDMTHMKRVLEKLAEFHAASVVLQERLGSYPKEFTNTYLPANYQKSKSYQARVQSYKAAMASWGLEDYEKYAKRIPNAEQYVNASLQCFSTENNEFKVLNHGDFWSSNIMLNYTTKAAPTSEINQIRFVDFQMCKWASPAMDLWELIICSVESNLRIRNFDLFIRIYHTHLLKSLKFLKYEKPMPLLSDLHISMLRHGFWGYFTSFTHLVMILLPSDKEASLLKLMQPGEDGDKFRMKAFTNPLYFESKININNMGTGAKNYTPPEWITADFLQDVLKEYFKDDTLEVHEIVVKSINGGGEMVGSGFASEMHRAIFNLKRNDVTGKFSVIIKDHPKGYTGVVAHKSKLFKREIMAYKEVIPRVEELLASIGDTTKIAPACYYTTESPEPFLILEDMNLNGYENFEKGRLLNLDYVLPTIEKLAKLHACSAVIAAENSKIMEFFEEAPISRNPDRKDFLGFFPVNIRCVAEEISHWKGYEEITEKMFKLAENVLQSAVDMYESHENGFRVFNMADLWVDNLMFHINNETKEPDNVVLLDFQLSYYGSPAMDLNYFLYGSLNENVRKVHLKYIVREYHRILKETLEKLNYDGTIPSLKEITIDIINNSLQGVIAATCLTPIIFMEKEGFENLENLTSRTEEGDELRRKNVENPKYRAFLQRTVKEFELSGFLDV</sequence>
<protein>
    <recommendedName>
        <fullName evidence="1">CHK kinase-like domain-containing protein</fullName>
    </recommendedName>
</protein>
<dbReference type="Gene3D" id="1.10.510.10">
    <property type="entry name" value="Transferase(Phosphotransferase) domain 1"/>
    <property type="match status" value="1"/>
</dbReference>
<name>A0A0L0CC21_LUCCU</name>
<accession>A0A0L0CC21</accession>
<dbReference type="PANTHER" id="PTHR11012">
    <property type="entry name" value="PROTEIN KINASE-LIKE DOMAIN-CONTAINING"/>
    <property type="match status" value="1"/>
</dbReference>
<dbReference type="InterPro" id="IPR004119">
    <property type="entry name" value="EcKL"/>
</dbReference>